<dbReference type="Pfam" id="PF20582">
    <property type="entry name" value="UPF0758_N"/>
    <property type="match status" value="1"/>
</dbReference>
<dbReference type="InterPro" id="IPR001405">
    <property type="entry name" value="UPF0758"/>
</dbReference>
<comment type="caution">
    <text evidence="4">The sequence shown here is derived from an EMBL/GenBank/DDBJ whole genome shotgun (WGS) entry which is preliminary data.</text>
</comment>
<keyword evidence="1" id="KW-0482">Metalloprotease</keyword>
<dbReference type="EMBL" id="JADIMI010000018">
    <property type="protein sequence ID" value="MBO8451677.1"/>
    <property type="molecule type" value="Genomic_DNA"/>
</dbReference>
<accession>A0A9D9EPI8</accession>
<dbReference type="InterPro" id="IPR010994">
    <property type="entry name" value="RuvA_2-like"/>
</dbReference>
<organism evidence="4 5">
    <name type="scientific">Candidatus Cryptobacteroides intestinavium</name>
    <dbReference type="NCBI Taxonomy" id="2840766"/>
    <lineage>
        <taxon>Bacteria</taxon>
        <taxon>Pseudomonadati</taxon>
        <taxon>Bacteroidota</taxon>
        <taxon>Bacteroidia</taxon>
        <taxon>Bacteroidales</taxon>
        <taxon>Candidatus Cryptobacteroides</taxon>
    </lineage>
</organism>
<dbReference type="Proteomes" id="UP000823661">
    <property type="component" value="Unassembled WGS sequence"/>
</dbReference>
<evidence type="ECO:0008006" key="6">
    <source>
        <dbReference type="Google" id="ProtNLM"/>
    </source>
</evidence>
<keyword evidence="1" id="KW-0645">Protease</keyword>
<evidence type="ECO:0000313" key="5">
    <source>
        <dbReference type="Proteomes" id="UP000823661"/>
    </source>
</evidence>
<evidence type="ECO:0000259" key="3">
    <source>
        <dbReference type="Pfam" id="PF20582"/>
    </source>
</evidence>
<dbReference type="Gene3D" id="3.40.140.10">
    <property type="entry name" value="Cytidine Deaminase, domain 2"/>
    <property type="match status" value="1"/>
</dbReference>
<dbReference type="InterPro" id="IPR046778">
    <property type="entry name" value="UPF0758_N"/>
</dbReference>
<dbReference type="GO" id="GO:0008237">
    <property type="term" value="F:metallopeptidase activity"/>
    <property type="evidence" value="ECO:0007669"/>
    <property type="project" value="UniProtKB-KW"/>
</dbReference>
<dbReference type="AlphaFoldDB" id="A0A9D9EPI8"/>
<reference evidence="4" key="2">
    <citation type="journal article" date="2021" name="PeerJ">
        <title>Extensive microbial diversity within the chicken gut microbiome revealed by metagenomics and culture.</title>
        <authorList>
            <person name="Gilroy R."/>
            <person name="Ravi A."/>
            <person name="Getino M."/>
            <person name="Pursley I."/>
            <person name="Horton D.L."/>
            <person name="Alikhan N.F."/>
            <person name="Baker D."/>
            <person name="Gharbi K."/>
            <person name="Hall N."/>
            <person name="Watson M."/>
            <person name="Adriaenssens E.M."/>
            <person name="Foster-Nyarko E."/>
            <person name="Jarju S."/>
            <person name="Secka A."/>
            <person name="Antonio M."/>
            <person name="Oren A."/>
            <person name="Chaudhuri R.R."/>
            <person name="La Ragione R."/>
            <person name="Hildebrand F."/>
            <person name="Pallen M.J."/>
        </authorList>
    </citation>
    <scope>NUCLEOTIDE SEQUENCE</scope>
    <source>
        <strain evidence="4">B1-20833</strain>
    </source>
</reference>
<gene>
    <name evidence="4" type="ORF">IAC06_02170</name>
</gene>
<proteinExistence type="predicted"/>
<feature type="domain" description="RadC-like JAB" evidence="2">
    <location>
        <begin position="105"/>
        <end position="159"/>
    </location>
</feature>
<dbReference type="SUPFAM" id="SSF47781">
    <property type="entry name" value="RuvA domain 2-like"/>
    <property type="match status" value="1"/>
</dbReference>
<dbReference type="PANTHER" id="PTHR30471:SF3">
    <property type="entry name" value="UPF0758 PROTEIN YEES-RELATED"/>
    <property type="match status" value="1"/>
</dbReference>
<sequence>MKIKDLCADERPREKMLGKGASALSNAELLAILLRTGTEGRNALEVAQILLSAAGGSLTAASRMSVSELCRIDGIGTGKAVTIGAALELGKRLCSEVPDVRKNIIHSPADVYRELSSVLRGLQHEECWILYLSRNNRVISREQLSVGGQSETIVEVKSV</sequence>
<name>A0A9D9EPI8_9BACT</name>
<evidence type="ECO:0000313" key="4">
    <source>
        <dbReference type="EMBL" id="MBO8451677.1"/>
    </source>
</evidence>
<dbReference type="Pfam" id="PF04002">
    <property type="entry name" value="RadC"/>
    <property type="match status" value="1"/>
</dbReference>
<feature type="non-terminal residue" evidence="4">
    <location>
        <position position="159"/>
    </location>
</feature>
<protein>
    <recommendedName>
        <fullName evidence="6">DNA repair protein RadC</fullName>
    </recommendedName>
</protein>
<evidence type="ECO:0000259" key="2">
    <source>
        <dbReference type="Pfam" id="PF04002"/>
    </source>
</evidence>
<feature type="domain" description="UPF0758" evidence="3">
    <location>
        <begin position="3"/>
        <end position="81"/>
    </location>
</feature>
<dbReference type="PANTHER" id="PTHR30471">
    <property type="entry name" value="DNA REPAIR PROTEIN RADC"/>
    <property type="match status" value="1"/>
</dbReference>
<keyword evidence="1" id="KW-0378">Hydrolase</keyword>
<evidence type="ECO:0000256" key="1">
    <source>
        <dbReference type="ARBA" id="ARBA00023049"/>
    </source>
</evidence>
<reference evidence="4" key="1">
    <citation type="submission" date="2020-10" db="EMBL/GenBank/DDBJ databases">
        <authorList>
            <person name="Gilroy R."/>
        </authorList>
    </citation>
    <scope>NUCLEOTIDE SEQUENCE</scope>
    <source>
        <strain evidence="4">B1-20833</strain>
    </source>
</reference>
<dbReference type="InterPro" id="IPR025657">
    <property type="entry name" value="RadC_JAB"/>
</dbReference>